<feature type="binding site" evidence="10">
    <location>
        <begin position="211"/>
        <end position="212"/>
    </location>
    <ligand>
        <name>NADP(+)</name>
        <dbReference type="ChEBI" id="CHEBI:58349"/>
    </ligand>
</feature>
<evidence type="ECO:0000256" key="3">
    <source>
        <dbReference type="ARBA" id="ARBA00022630"/>
    </source>
</evidence>
<feature type="binding site" evidence="9">
    <location>
        <position position="379"/>
    </location>
    <ligand>
        <name>FAD</name>
        <dbReference type="ChEBI" id="CHEBI:57692"/>
    </ligand>
</feature>
<keyword evidence="4 8" id="KW-0274">FAD</keyword>
<dbReference type="Gene3D" id="3.50.50.60">
    <property type="entry name" value="FAD/NAD(P)-binding domain"/>
    <property type="match status" value="1"/>
</dbReference>
<accession>A0AAV5QY51</accession>
<evidence type="ECO:0000256" key="5">
    <source>
        <dbReference type="ARBA" id="ARBA00022857"/>
    </source>
</evidence>
<comment type="caution">
    <text evidence="11">The sequence shown here is derived from an EMBL/GenBank/DDBJ whole genome shotgun (WGS) entry which is preliminary data.</text>
</comment>
<feature type="binding site" evidence="9">
    <location>
        <position position="94"/>
    </location>
    <ligand>
        <name>FAD</name>
        <dbReference type="ChEBI" id="CHEBI:57692"/>
    </ligand>
</feature>
<comment type="subcellular location">
    <subcellularLocation>
        <location evidence="8">Mitochondrion</location>
    </subcellularLocation>
</comment>
<keyword evidence="5 8" id="KW-0521">NADP</keyword>
<evidence type="ECO:0000256" key="7">
    <source>
        <dbReference type="ARBA" id="ARBA00048933"/>
    </source>
</evidence>
<sequence length="468" mass="53596">MNITRRFLSTNSNLKKLAVIGSGPSSFYTILQILKKQPNNFQIDIFEKNPSPFGLVRYGVAPDHPEVKNCIDKFNEISEFIKTGKVKYFGNVEICKDLSLNDLYKNYNGILYAYGSSNGNKVEFPGSLHQNIINSFDFVNWYNGNHNYKNVIKSLKGIKDISIIGAGNVAIDIIRILLGDVNKRWKSTDISNHALNILKESDVKNVNVIIRRGILDSKFTNKELRELLEMRDEGVEFKGWNKEDFDEQLKSLGKLDRVNKRRIDLLNKYKENGNGNGNKGWKLNYLRSPIGIMVKPDGNIKELLVKVSKMVHNEENDKWEYKSDGKIESIPSDLVILATGYKCEPLNEFKEIGILFENGKIINNNGKIENIKNSYCVGWVSNNSQGNINNTVNDSMNVAETIINDEDLINDENKEGRKEIEIILKNKKHKIVKWEDWEKIHSIEIDQGNKDGKPYNKLSFNEMLELVK</sequence>
<feature type="binding site" evidence="9">
    <location>
        <position position="25"/>
    </location>
    <ligand>
        <name>FAD</name>
        <dbReference type="ChEBI" id="CHEBI:57692"/>
    </ligand>
</feature>
<dbReference type="Gene3D" id="3.40.50.720">
    <property type="entry name" value="NAD(P)-binding Rossmann-like Domain"/>
    <property type="match status" value="1"/>
</dbReference>
<comment type="similarity">
    <text evidence="2 8">Belongs to the ferredoxin--NADP reductase type 1 family.</text>
</comment>
<evidence type="ECO:0000256" key="8">
    <source>
        <dbReference type="PIRNR" id="PIRNR000362"/>
    </source>
</evidence>
<dbReference type="AlphaFoldDB" id="A0AAV5QY51"/>
<evidence type="ECO:0000256" key="2">
    <source>
        <dbReference type="ARBA" id="ARBA00008312"/>
    </source>
</evidence>
<evidence type="ECO:0000256" key="10">
    <source>
        <dbReference type="PIRSR" id="PIRSR000362-2"/>
    </source>
</evidence>
<gene>
    <name evidence="11" type="ORF">DAPK24_002830</name>
</gene>
<name>A0AAV5QY51_PICKL</name>
<evidence type="ECO:0000256" key="6">
    <source>
        <dbReference type="ARBA" id="ARBA00023002"/>
    </source>
</evidence>
<dbReference type="PRINTS" id="PR00419">
    <property type="entry name" value="ADXRDTASE"/>
</dbReference>
<dbReference type="PANTHER" id="PTHR48467">
    <property type="entry name" value="GLUTAMATE SYNTHASE 1 [NADH], CHLOROPLASTIC-LIKE"/>
    <property type="match status" value="1"/>
</dbReference>
<feature type="binding site" evidence="9">
    <location>
        <position position="55"/>
    </location>
    <ligand>
        <name>FAD</name>
        <dbReference type="ChEBI" id="CHEBI:57692"/>
    </ligand>
</feature>
<dbReference type="EC" id="1.18.1.6" evidence="8"/>
<keyword evidence="8" id="KW-0496">Mitochondrion</keyword>
<organism evidence="11 12">
    <name type="scientific">Pichia kluyveri</name>
    <name type="common">Yeast</name>
    <dbReference type="NCBI Taxonomy" id="36015"/>
    <lineage>
        <taxon>Eukaryota</taxon>
        <taxon>Fungi</taxon>
        <taxon>Dikarya</taxon>
        <taxon>Ascomycota</taxon>
        <taxon>Saccharomycotina</taxon>
        <taxon>Pichiomycetes</taxon>
        <taxon>Pichiales</taxon>
        <taxon>Pichiaceae</taxon>
        <taxon>Pichia</taxon>
    </lineage>
</organism>
<evidence type="ECO:0000256" key="4">
    <source>
        <dbReference type="ARBA" id="ARBA00022827"/>
    </source>
</evidence>
<feature type="binding site" evidence="10">
    <location>
        <position position="223"/>
    </location>
    <ligand>
        <name>NADP(+)</name>
        <dbReference type="ChEBI" id="CHEBI:58349"/>
    </ligand>
</feature>
<dbReference type="InterPro" id="IPR021163">
    <property type="entry name" value="Ferredox_Rdtase_adrenod"/>
</dbReference>
<dbReference type="GO" id="GO:0016491">
    <property type="term" value="F:oxidoreductase activity"/>
    <property type="evidence" value="ECO:0007669"/>
    <property type="project" value="UniProtKB-KW"/>
</dbReference>
<feature type="binding site" evidence="9">
    <location>
        <begin position="386"/>
        <end position="388"/>
    </location>
    <ligand>
        <name>FAD</name>
        <dbReference type="ChEBI" id="CHEBI:57692"/>
    </ligand>
</feature>
<keyword evidence="12" id="KW-1185">Reference proteome</keyword>
<evidence type="ECO:0000256" key="9">
    <source>
        <dbReference type="PIRSR" id="PIRSR000362-1"/>
    </source>
</evidence>
<dbReference type="InterPro" id="IPR055275">
    <property type="entry name" value="Ferredox_Rdtase"/>
</dbReference>
<dbReference type="GO" id="GO:0005739">
    <property type="term" value="C:mitochondrion"/>
    <property type="evidence" value="ECO:0007669"/>
    <property type="project" value="UniProtKB-SubCell"/>
</dbReference>
<evidence type="ECO:0000256" key="1">
    <source>
        <dbReference type="ARBA" id="ARBA00001974"/>
    </source>
</evidence>
<dbReference type="PIRSF" id="PIRSF000362">
    <property type="entry name" value="FNR"/>
    <property type="match status" value="1"/>
</dbReference>
<reference evidence="11 12" key="1">
    <citation type="journal article" date="2023" name="Elife">
        <title>Identification of key yeast species and microbe-microbe interactions impacting larval growth of Drosophila in the wild.</title>
        <authorList>
            <person name="Mure A."/>
            <person name="Sugiura Y."/>
            <person name="Maeda R."/>
            <person name="Honda K."/>
            <person name="Sakurai N."/>
            <person name="Takahashi Y."/>
            <person name="Watada M."/>
            <person name="Katoh T."/>
            <person name="Gotoh A."/>
            <person name="Gotoh Y."/>
            <person name="Taniguchi I."/>
            <person name="Nakamura K."/>
            <person name="Hayashi T."/>
            <person name="Katayama T."/>
            <person name="Uemura T."/>
            <person name="Hattori Y."/>
        </authorList>
    </citation>
    <scope>NUCLEOTIDE SEQUENCE [LARGE SCALE GENOMIC DNA]</scope>
    <source>
        <strain evidence="11 12">PK-24</strain>
    </source>
</reference>
<dbReference type="InterPro" id="IPR036188">
    <property type="entry name" value="FAD/NAD-bd_sf"/>
</dbReference>
<dbReference type="PANTHER" id="PTHR48467:SF1">
    <property type="entry name" value="GLUTAMATE SYNTHASE 1 [NADH], CHLOROPLASTIC-LIKE"/>
    <property type="match status" value="1"/>
</dbReference>
<evidence type="ECO:0000313" key="11">
    <source>
        <dbReference type="EMBL" id="GMM43708.1"/>
    </source>
</evidence>
<keyword evidence="3 8" id="KW-0285">Flavoprotein</keyword>
<dbReference type="SUPFAM" id="SSF51971">
    <property type="entry name" value="Nucleotide-binding domain"/>
    <property type="match status" value="1"/>
</dbReference>
<proteinExistence type="inferred from homology"/>
<evidence type="ECO:0000313" key="12">
    <source>
        <dbReference type="Proteomes" id="UP001378960"/>
    </source>
</evidence>
<feature type="binding site" evidence="9">
    <location>
        <position position="47"/>
    </location>
    <ligand>
        <name>FAD</name>
        <dbReference type="ChEBI" id="CHEBI:57692"/>
    </ligand>
</feature>
<keyword evidence="6 8" id="KW-0560">Oxidoreductase</keyword>
<feature type="binding site" evidence="10">
    <location>
        <position position="386"/>
    </location>
    <ligand>
        <name>NADP(+)</name>
        <dbReference type="ChEBI" id="CHEBI:58349"/>
    </ligand>
</feature>
<dbReference type="Proteomes" id="UP001378960">
    <property type="component" value="Unassembled WGS sequence"/>
</dbReference>
<dbReference type="EMBL" id="BTGB01000001">
    <property type="protein sequence ID" value="GMM43708.1"/>
    <property type="molecule type" value="Genomic_DNA"/>
</dbReference>
<protein>
    <recommendedName>
        <fullName evidence="8">NADPH:adrenodoxin oxidoreductase, mitochondrial</fullName>
        <ecNumber evidence="8">1.18.1.6</ecNumber>
    </recommendedName>
</protein>
<comment type="catalytic activity">
    <reaction evidence="7 8">
        <text>2 reduced [adrenodoxin] + NADP(+) + H(+) = 2 oxidized [adrenodoxin] + NADPH</text>
        <dbReference type="Rhea" id="RHEA:42312"/>
        <dbReference type="Rhea" id="RHEA-COMP:9998"/>
        <dbReference type="Rhea" id="RHEA-COMP:9999"/>
        <dbReference type="ChEBI" id="CHEBI:15378"/>
        <dbReference type="ChEBI" id="CHEBI:33737"/>
        <dbReference type="ChEBI" id="CHEBI:33738"/>
        <dbReference type="ChEBI" id="CHEBI:57783"/>
        <dbReference type="ChEBI" id="CHEBI:58349"/>
        <dbReference type="EC" id="1.18.1.6"/>
    </reaction>
</comment>
<comment type="cofactor">
    <cofactor evidence="1 8 9">
        <name>FAD</name>
        <dbReference type="ChEBI" id="CHEBI:57692"/>
    </cofactor>
</comment>